<gene>
    <name evidence="2" type="ORF">B0H63DRAFT_3475</name>
</gene>
<comment type="caution">
    <text evidence="2">The sequence shown here is derived from an EMBL/GenBank/DDBJ whole genome shotgun (WGS) entry which is preliminary data.</text>
</comment>
<reference evidence="2" key="1">
    <citation type="journal article" date="2023" name="Mol. Phylogenet. Evol.">
        <title>Genome-scale phylogeny and comparative genomics of the fungal order Sordariales.</title>
        <authorList>
            <person name="Hensen N."/>
            <person name="Bonometti L."/>
            <person name="Westerberg I."/>
            <person name="Brannstrom I.O."/>
            <person name="Guillou S."/>
            <person name="Cros-Aarteil S."/>
            <person name="Calhoun S."/>
            <person name="Haridas S."/>
            <person name="Kuo A."/>
            <person name="Mondo S."/>
            <person name="Pangilinan J."/>
            <person name="Riley R."/>
            <person name="LaButti K."/>
            <person name="Andreopoulos B."/>
            <person name="Lipzen A."/>
            <person name="Chen C."/>
            <person name="Yan M."/>
            <person name="Daum C."/>
            <person name="Ng V."/>
            <person name="Clum A."/>
            <person name="Steindorff A."/>
            <person name="Ohm R.A."/>
            <person name="Martin F."/>
            <person name="Silar P."/>
            <person name="Natvig D.O."/>
            <person name="Lalanne C."/>
            <person name="Gautier V."/>
            <person name="Ament-Velasquez S.L."/>
            <person name="Kruys A."/>
            <person name="Hutchinson M.I."/>
            <person name="Powell A.J."/>
            <person name="Barry K."/>
            <person name="Miller A.N."/>
            <person name="Grigoriev I.V."/>
            <person name="Debuchy R."/>
            <person name="Gladieux P."/>
            <person name="Hiltunen Thoren M."/>
            <person name="Johannesson H."/>
        </authorList>
    </citation>
    <scope>NUCLEOTIDE SEQUENCE</scope>
    <source>
        <strain evidence="2">CBS 232.78</strain>
    </source>
</reference>
<sequence length="340" mass="37035">MSDDKATVVQKEDAHKAPRKRGCAGHCLKFWWAYLLALVVIVVIVVPVILLVAVPKIAQSKIDEAELTLESIVVSNTQTTNMTMAIESTIRTDGKVHANIDPFVGDMYLEDLEGHTSFARIEFPATTADALQTVSVKQFLNIDNMEAFTTFNTWLLANESFRVTVKGDTQVTVKGIARKYPVTFKKTVTLQGLQYFKGTTVHNATINLNPTQNFNATANIPNRSVVTFELGNATFHNYLAGEEVGTVLLTNVILRPGNDNNYPMFATVAQGPILKALGQKPYCENGGILPFQLRGKSVVNNGQPLPYFADALASGNQTLDIDIGGTLKKDTTIVVPCSAA</sequence>
<keyword evidence="3" id="KW-1185">Reference proteome</keyword>
<dbReference type="Proteomes" id="UP001285441">
    <property type="component" value="Unassembled WGS sequence"/>
</dbReference>
<keyword evidence="1" id="KW-0812">Transmembrane</keyword>
<organism evidence="2 3">
    <name type="scientific">Podospora didyma</name>
    <dbReference type="NCBI Taxonomy" id="330526"/>
    <lineage>
        <taxon>Eukaryota</taxon>
        <taxon>Fungi</taxon>
        <taxon>Dikarya</taxon>
        <taxon>Ascomycota</taxon>
        <taxon>Pezizomycotina</taxon>
        <taxon>Sordariomycetes</taxon>
        <taxon>Sordariomycetidae</taxon>
        <taxon>Sordariales</taxon>
        <taxon>Podosporaceae</taxon>
        <taxon>Podospora</taxon>
    </lineage>
</organism>
<protein>
    <submittedName>
        <fullName evidence="2">Uncharacterized protein</fullName>
    </submittedName>
</protein>
<keyword evidence="1" id="KW-1133">Transmembrane helix</keyword>
<dbReference type="InterPro" id="IPR022185">
    <property type="entry name" value="DUF3712"/>
</dbReference>
<accession>A0AAE0P3W3</accession>
<name>A0AAE0P3W3_9PEZI</name>
<dbReference type="PANTHER" id="PTHR35895:SF1">
    <property type="entry name" value="LIPID-BINDING SERUM GLYCOPROTEIN C-TERMINAL DOMAIN-CONTAINING PROTEIN"/>
    <property type="match status" value="1"/>
</dbReference>
<dbReference type="GO" id="GO:0000329">
    <property type="term" value="C:fungal-type vacuole membrane"/>
    <property type="evidence" value="ECO:0007669"/>
    <property type="project" value="InterPro"/>
</dbReference>
<reference evidence="2" key="2">
    <citation type="submission" date="2023-06" db="EMBL/GenBank/DDBJ databases">
        <authorList>
            <consortium name="Lawrence Berkeley National Laboratory"/>
            <person name="Haridas S."/>
            <person name="Hensen N."/>
            <person name="Bonometti L."/>
            <person name="Westerberg I."/>
            <person name="Brannstrom I.O."/>
            <person name="Guillou S."/>
            <person name="Cros-Aarteil S."/>
            <person name="Calhoun S."/>
            <person name="Kuo A."/>
            <person name="Mondo S."/>
            <person name="Pangilinan J."/>
            <person name="Riley R."/>
            <person name="LaButti K."/>
            <person name="Andreopoulos B."/>
            <person name="Lipzen A."/>
            <person name="Chen C."/>
            <person name="Yanf M."/>
            <person name="Daum C."/>
            <person name="Ng V."/>
            <person name="Clum A."/>
            <person name="Steindorff A."/>
            <person name="Ohm R."/>
            <person name="Martin F."/>
            <person name="Silar P."/>
            <person name="Natvig D."/>
            <person name="Lalanne C."/>
            <person name="Gautier V."/>
            <person name="Ament-velasquez S.L."/>
            <person name="Kruys A."/>
            <person name="Hutchinson M.I."/>
            <person name="Powell A.J."/>
            <person name="Barry K."/>
            <person name="Miller A.N."/>
            <person name="Grigoriev I.V."/>
            <person name="Debuchy R."/>
            <person name="Gladieux P."/>
            <person name="Thoren M.H."/>
            <person name="Johannesson H."/>
        </authorList>
    </citation>
    <scope>NUCLEOTIDE SEQUENCE</scope>
    <source>
        <strain evidence="2">CBS 232.78</strain>
    </source>
</reference>
<feature type="transmembrane region" description="Helical" evidence="1">
    <location>
        <begin position="31"/>
        <end position="54"/>
    </location>
</feature>
<dbReference type="AlphaFoldDB" id="A0AAE0P3W3"/>
<dbReference type="PANTHER" id="PTHR35895">
    <property type="entry name" value="CHROMOSOME 16, WHOLE GENOME SHOTGUN SEQUENCE"/>
    <property type="match status" value="1"/>
</dbReference>
<evidence type="ECO:0000313" key="3">
    <source>
        <dbReference type="Proteomes" id="UP001285441"/>
    </source>
</evidence>
<dbReference type="EMBL" id="JAULSW010000001">
    <property type="protein sequence ID" value="KAK3392923.1"/>
    <property type="molecule type" value="Genomic_DNA"/>
</dbReference>
<evidence type="ECO:0000256" key="1">
    <source>
        <dbReference type="SAM" id="Phobius"/>
    </source>
</evidence>
<keyword evidence="1" id="KW-0472">Membrane</keyword>
<proteinExistence type="predicted"/>
<evidence type="ECO:0000313" key="2">
    <source>
        <dbReference type="EMBL" id="KAK3392923.1"/>
    </source>
</evidence>
<dbReference type="Pfam" id="PF12505">
    <property type="entry name" value="DUF3712"/>
    <property type="match status" value="1"/>
</dbReference>
<dbReference type="InterPro" id="IPR046368">
    <property type="entry name" value="Tag1"/>
</dbReference>